<proteinExistence type="predicted"/>
<dbReference type="OrthoDB" id="9795056at2"/>
<sequence length="178" mass="19232">MATEKTLNDLFLDTLKDIYFAEKQILKALPKMARAAQSEEGKAGFLQHRDETQEQIARLEQVFELIGKPARGKTCEAIQGILAEGEEIMEEYKGTAALDAGLISSAQAVEHYEIARYGTLKSWAVQLGMNEAVTLLDATLQEEIATDQKLTALGEASANVKGTGGQSASAKGSIKRVS</sequence>
<evidence type="ECO:0000313" key="2">
    <source>
        <dbReference type="EMBL" id="TNM60271.1"/>
    </source>
</evidence>
<name>A0A5C4XBS1_9HYPH</name>
<dbReference type="InterPro" id="IPR010287">
    <property type="entry name" value="DUF892_YciF-like"/>
</dbReference>
<evidence type="ECO:0000256" key="1">
    <source>
        <dbReference type="SAM" id="MobiDB-lite"/>
    </source>
</evidence>
<dbReference type="EMBL" id="VDMN01000009">
    <property type="protein sequence ID" value="TNM60271.1"/>
    <property type="molecule type" value="Genomic_DNA"/>
</dbReference>
<organism evidence="2 3">
    <name type="scientific">Aliirhizobium smilacinae</name>
    <dbReference type="NCBI Taxonomy" id="1395944"/>
    <lineage>
        <taxon>Bacteria</taxon>
        <taxon>Pseudomonadati</taxon>
        <taxon>Pseudomonadota</taxon>
        <taxon>Alphaproteobacteria</taxon>
        <taxon>Hyphomicrobiales</taxon>
        <taxon>Rhizobiaceae</taxon>
        <taxon>Aliirhizobium</taxon>
    </lineage>
</organism>
<dbReference type="PANTHER" id="PTHR30565:SF9">
    <property type="entry name" value="PROTEIN YCIF"/>
    <property type="match status" value="1"/>
</dbReference>
<dbReference type="InterPro" id="IPR009078">
    <property type="entry name" value="Ferritin-like_SF"/>
</dbReference>
<dbReference type="CDD" id="cd07909">
    <property type="entry name" value="YciF"/>
    <property type="match status" value="1"/>
</dbReference>
<dbReference type="PANTHER" id="PTHR30565">
    <property type="entry name" value="PROTEIN YCIF"/>
    <property type="match status" value="1"/>
</dbReference>
<dbReference type="SUPFAM" id="SSF47240">
    <property type="entry name" value="Ferritin-like"/>
    <property type="match status" value="1"/>
</dbReference>
<keyword evidence="3" id="KW-1185">Reference proteome</keyword>
<comment type="caution">
    <text evidence="2">The sequence shown here is derived from an EMBL/GenBank/DDBJ whole genome shotgun (WGS) entry which is preliminary data.</text>
</comment>
<evidence type="ECO:0000313" key="3">
    <source>
        <dbReference type="Proteomes" id="UP000311605"/>
    </source>
</evidence>
<dbReference type="Proteomes" id="UP000311605">
    <property type="component" value="Unassembled WGS sequence"/>
</dbReference>
<dbReference type="RefSeq" id="WP_139679171.1">
    <property type="nucleotide sequence ID" value="NZ_VDMN01000009.1"/>
</dbReference>
<protein>
    <submittedName>
        <fullName evidence="2">Ferritin-like domain-containing protein</fullName>
    </submittedName>
</protein>
<dbReference type="InterPro" id="IPR047114">
    <property type="entry name" value="YciF"/>
</dbReference>
<feature type="region of interest" description="Disordered" evidence="1">
    <location>
        <begin position="159"/>
        <end position="178"/>
    </location>
</feature>
<dbReference type="AlphaFoldDB" id="A0A5C4XBS1"/>
<dbReference type="Pfam" id="PF05974">
    <property type="entry name" value="DUF892"/>
    <property type="match status" value="1"/>
</dbReference>
<accession>A0A5C4XBS1</accession>
<gene>
    <name evidence="2" type="ORF">FHP24_26055</name>
</gene>
<dbReference type="Gene3D" id="1.20.1260.10">
    <property type="match status" value="1"/>
</dbReference>
<dbReference type="InterPro" id="IPR012347">
    <property type="entry name" value="Ferritin-like"/>
</dbReference>
<reference evidence="2 3" key="1">
    <citation type="submission" date="2019-06" db="EMBL/GenBank/DDBJ databases">
        <title>The draft genome of Rhizobium smilacinae PTYR-5.</title>
        <authorList>
            <person name="Liu L."/>
            <person name="Li L."/>
            <person name="Zhang X."/>
        </authorList>
    </citation>
    <scope>NUCLEOTIDE SEQUENCE [LARGE SCALE GENOMIC DNA]</scope>
    <source>
        <strain evidence="2 3">PTYR-5</strain>
    </source>
</reference>